<dbReference type="InterPro" id="IPR015421">
    <property type="entry name" value="PyrdxlP-dep_Trfase_major"/>
</dbReference>
<dbReference type="Gene3D" id="3.40.640.10">
    <property type="entry name" value="Type I PLP-dependent aspartate aminotransferase-like (Major domain)"/>
    <property type="match status" value="1"/>
</dbReference>
<dbReference type="RefSeq" id="XP_007515133.1">
    <property type="nucleotide sequence ID" value="XM_007515071.1"/>
</dbReference>
<keyword evidence="4" id="KW-1185">Reference proteome</keyword>
<dbReference type="GO" id="GO:0008483">
    <property type="term" value="F:transaminase activity"/>
    <property type="evidence" value="ECO:0007669"/>
    <property type="project" value="TreeGrafter"/>
</dbReference>
<accession>K8E8P8</accession>
<gene>
    <name evidence="3" type="ORF">Bathy01g07270</name>
</gene>
<dbReference type="Proteomes" id="UP000198341">
    <property type="component" value="Chromosome 1"/>
</dbReference>
<dbReference type="Pfam" id="PF00155">
    <property type="entry name" value="Aminotran_1_2"/>
    <property type="match status" value="1"/>
</dbReference>
<protein>
    <submittedName>
        <fullName evidence="3">1-aminocyclopropane-1-carboxylate synthase</fullName>
    </submittedName>
</protein>
<dbReference type="AlphaFoldDB" id="K8E8P8"/>
<dbReference type="InterPro" id="IPR050478">
    <property type="entry name" value="Ethylene_sulfur-biosynth"/>
</dbReference>
<evidence type="ECO:0000313" key="4">
    <source>
        <dbReference type="Proteomes" id="UP000198341"/>
    </source>
</evidence>
<dbReference type="STRING" id="41875.K8E8P8"/>
<evidence type="ECO:0000256" key="1">
    <source>
        <dbReference type="ARBA" id="ARBA00022898"/>
    </source>
</evidence>
<dbReference type="InterPro" id="IPR015424">
    <property type="entry name" value="PyrdxlP-dep_Trfase"/>
</dbReference>
<dbReference type="PRINTS" id="PR00753">
    <property type="entry name" value="ACCSYNTHASE"/>
</dbReference>
<reference evidence="3 4" key="1">
    <citation type="submission" date="2011-10" db="EMBL/GenBank/DDBJ databases">
        <authorList>
            <person name="Genoscope - CEA"/>
        </authorList>
    </citation>
    <scope>NUCLEOTIDE SEQUENCE [LARGE SCALE GENOMIC DNA]</scope>
    <source>
        <strain evidence="3 4">RCC 1105</strain>
    </source>
</reference>
<dbReference type="Gene3D" id="3.90.1150.10">
    <property type="entry name" value="Aspartate Aminotransferase, domain 1"/>
    <property type="match status" value="1"/>
</dbReference>
<organism evidence="3 4">
    <name type="scientific">Bathycoccus prasinos</name>
    <dbReference type="NCBI Taxonomy" id="41875"/>
    <lineage>
        <taxon>Eukaryota</taxon>
        <taxon>Viridiplantae</taxon>
        <taxon>Chlorophyta</taxon>
        <taxon>Mamiellophyceae</taxon>
        <taxon>Mamiellales</taxon>
        <taxon>Bathycoccaceae</taxon>
        <taxon>Bathycoccus</taxon>
    </lineage>
</organism>
<dbReference type="EMBL" id="FO082278">
    <property type="protein sequence ID" value="CCO14012.1"/>
    <property type="molecule type" value="Genomic_DNA"/>
</dbReference>
<dbReference type="SUPFAM" id="SSF53383">
    <property type="entry name" value="PLP-dependent transferases"/>
    <property type="match status" value="1"/>
</dbReference>
<dbReference type="eggNOG" id="KOG0256">
    <property type="taxonomic scope" value="Eukaryota"/>
</dbReference>
<dbReference type="KEGG" id="bpg:Bathy01g07270"/>
<dbReference type="GeneID" id="19018461"/>
<sequence length="504" mass="56635">MNTTGVNQYNSKFVARSLAKKVYQRSTRHCVSIQRSSRSKMVSEEEVNYEIGQRIETQEDAAVFIKAETEKGTILSERGYGACKPPFSYWPYFLRCANRPFDATNDREGYINLAVAQNFLAKQDVQDKVKEICKNNENDALIFGLEAAGYDNMKGIERLRKAFSNHANRIISPNFAWHEDDVCVSSGVGACIDNLVFAIADSNDFILIPAPYYPAFTNDLGVRCRVRAVPVYNSSGDVTVLPSLEDFKRAEENAVGEGEGMCRALLLTNPNNPLGIIYEPGDYRRCVDWALEKQIHCISDEVYAGSIYDSEMNAKTRGFISAAELVEEHTPYGPHILTGLSKDFCASGYRVGAILTKSKPVQTALSNVSYFCAVPGPFQHVIAAMLEDEVWVDELFSMNRTRLKQSRDVLVASLNEKKIPHIVPNAGLFIWIDLSNELKEQTFEEEKKLWKILFEETHLMLTPGKDAKNKKPGTFRACFAATPFESLKVAIERISTGLEMYRNL</sequence>
<keyword evidence="1" id="KW-0663">Pyridoxal phosphate</keyword>
<name>K8E8P8_9CHLO</name>
<dbReference type="OrthoDB" id="691673at2759"/>
<dbReference type="PANTHER" id="PTHR43795:SF39">
    <property type="entry name" value="AMINOTRANSFERASE CLASS I_CLASSII DOMAIN-CONTAINING PROTEIN"/>
    <property type="match status" value="1"/>
</dbReference>
<dbReference type="GO" id="GO:0030170">
    <property type="term" value="F:pyridoxal phosphate binding"/>
    <property type="evidence" value="ECO:0007669"/>
    <property type="project" value="InterPro"/>
</dbReference>
<evidence type="ECO:0000259" key="2">
    <source>
        <dbReference type="Pfam" id="PF00155"/>
    </source>
</evidence>
<dbReference type="PANTHER" id="PTHR43795">
    <property type="entry name" value="BIFUNCTIONAL ASPARTATE AMINOTRANSFERASE AND GLUTAMATE/ASPARTATE-PREPHENATE AMINOTRANSFERASE-RELATED"/>
    <property type="match status" value="1"/>
</dbReference>
<proteinExistence type="predicted"/>
<dbReference type="CDD" id="cd00609">
    <property type="entry name" value="AAT_like"/>
    <property type="match status" value="1"/>
</dbReference>
<dbReference type="InterPro" id="IPR015422">
    <property type="entry name" value="PyrdxlP-dep_Trfase_small"/>
</dbReference>
<evidence type="ECO:0000313" key="3">
    <source>
        <dbReference type="EMBL" id="CCO14012.1"/>
    </source>
</evidence>
<dbReference type="InterPro" id="IPR004839">
    <property type="entry name" value="Aminotransferase_I/II_large"/>
</dbReference>
<feature type="domain" description="Aminotransferase class I/classII large" evidence="2">
    <location>
        <begin position="110"/>
        <end position="494"/>
    </location>
</feature>
<dbReference type="GO" id="GO:0006520">
    <property type="term" value="P:amino acid metabolic process"/>
    <property type="evidence" value="ECO:0007669"/>
    <property type="project" value="TreeGrafter"/>
</dbReference>